<keyword evidence="2 5" id="KW-0689">Ribosomal protein</keyword>
<dbReference type="EMBL" id="KT428643">
    <property type="protein sequence ID" value="ALE29363.1"/>
    <property type="molecule type" value="Genomic_DNA"/>
</dbReference>
<sequence length="222" mass="26801">MNYLTNYNKNNLKKELILNLFTNFIQKKGKHTQAKKLLVNISSKIREMSGLKLSFVSILEYIIYKLNLPLIMITNKLDQFKYYFLVMSTIKYIKKFIFAFFLKLVRAKNKLPFRYNFIIELYNILKDVSPLTDHKNNVLNVFEDTNSYIKTNINDKYKNLIIRNNFMYVNYKLKYLNRYINNNNFYSYVKNYTNINKTNSKNNNNNIYNNKTKIKNNIPYIN</sequence>
<feature type="transmembrane region" description="Helical" evidence="4">
    <location>
        <begin position="53"/>
        <end position="74"/>
    </location>
</feature>
<evidence type="ECO:0000256" key="1">
    <source>
        <dbReference type="ARBA" id="ARBA00007151"/>
    </source>
</evidence>
<keyword evidence="4" id="KW-0472">Membrane</keyword>
<accession>A0A0M3TGV1</accession>
<dbReference type="GO" id="GO:1990904">
    <property type="term" value="C:ribonucleoprotein complex"/>
    <property type="evidence" value="ECO:0007669"/>
    <property type="project" value="UniProtKB-KW"/>
</dbReference>
<evidence type="ECO:0000256" key="4">
    <source>
        <dbReference type="SAM" id="Phobius"/>
    </source>
</evidence>
<evidence type="ECO:0000313" key="5">
    <source>
        <dbReference type="EMBL" id="ALE29363.1"/>
    </source>
</evidence>
<dbReference type="SUPFAM" id="SSF47973">
    <property type="entry name" value="Ribosomal protein S7"/>
    <property type="match status" value="1"/>
</dbReference>
<dbReference type="InterPro" id="IPR036823">
    <property type="entry name" value="Ribosomal_uS7_dom_sf"/>
</dbReference>
<keyword evidence="4" id="KW-1133">Transmembrane helix</keyword>
<dbReference type="GO" id="GO:0005840">
    <property type="term" value="C:ribosome"/>
    <property type="evidence" value="ECO:0007669"/>
    <property type="project" value="UniProtKB-KW"/>
</dbReference>
<evidence type="ECO:0000256" key="2">
    <source>
        <dbReference type="ARBA" id="ARBA00022980"/>
    </source>
</evidence>
<dbReference type="GeneID" id="26044067"/>
<proteinExistence type="inferred from homology"/>
<keyword evidence="4" id="KW-0812">Transmembrane</keyword>
<reference evidence="5" key="1">
    <citation type="journal article" date="2015" name="Parasit. Vectors">
        <title>Characterization and annotation of Babesia orientalis apicoplast genome.</title>
        <authorList>
            <person name="Huang Y."/>
            <person name="He L."/>
            <person name="Hu J."/>
            <person name="He P."/>
            <person name="He J."/>
            <person name="Yu L."/>
            <person name="Malobi N."/>
            <person name="Zhou Y."/>
            <person name="Shen B."/>
            <person name="Zhao J."/>
        </authorList>
    </citation>
    <scope>NUCLEOTIDE SEQUENCE</scope>
    <source>
        <strain evidence="5">Wuhan</strain>
    </source>
</reference>
<organism evidence="5">
    <name type="scientific">Babesia orientalis</name>
    <dbReference type="NCBI Taxonomy" id="273649"/>
    <lineage>
        <taxon>Eukaryota</taxon>
        <taxon>Sar</taxon>
        <taxon>Alveolata</taxon>
        <taxon>Apicomplexa</taxon>
        <taxon>Aconoidasida</taxon>
        <taxon>Piroplasmida</taxon>
        <taxon>Babesiidae</taxon>
        <taxon>Babesia</taxon>
    </lineage>
</organism>
<evidence type="ECO:0000256" key="3">
    <source>
        <dbReference type="ARBA" id="ARBA00023274"/>
    </source>
</evidence>
<gene>
    <name evidence="5" type="primary">rps7</name>
</gene>
<protein>
    <submittedName>
        <fullName evidence="5">Ribosomal protein S7</fullName>
    </submittedName>
</protein>
<keyword evidence="3" id="KW-0687">Ribonucleoprotein</keyword>
<dbReference type="RefSeq" id="YP_009170363.1">
    <property type="nucleotide sequence ID" value="NC_028029.1"/>
</dbReference>
<feature type="transmembrane region" description="Helical" evidence="4">
    <location>
        <begin position="80"/>
        <end position="105"/>
    </location>
</feature>
<dbReference type="AlphaFoldDB" id="A0A0M3TGV1"/>
<name>A0A0M3TGV1_9APIC</name>
<comment type="similarity">
    <text evidence="1">Belongs to the universal ribosomal protein uS7 family.</text>
</comment>